<dbReference type="InterPro" id="IPR016834">
    <property type="entry name" value="UCP026306"/>
</dbReference>
<feature type="region of interest" description="Disordered" evidence="6">
    <location>
        <begin position="142"/>
        <end position="164"/>
    </location>
</feature>
<feature type="compositionally biased region" description="Basic and acidic residues" evidence="6">
    <location>
        <begin position="153"/>
        <end position="164"/>
    </location>
</feature>
<dbReference type="InterPro" id="IPR001736">
    <property type="entry name" value="PLipase_D/transphosphatidylase"/>
</dbReference>
<dbReference type="EMBL" id="JBFMVT010000002">
    <property type="protein sequence ID" value="MEW7313460.1"/>
    <property type="molecule type" value="Genomic_DNA"/>
</dbReference>
<evidence type="ECO:0000256" key="5">
    <source>
        <dbReference type="ARBA" id="ARBA00022840"/>
    </source>
</evidence>
<dbReference type="Proteomes" id="UP001555342">
    <property type="component" value="Unassembled WGS sequence"/>
</dbReference>
<evidence type="ECO:0000256" key="2">
    <source>
        <dbReference type="ARBA" id="ARBA00022741"/>
    </source>
</evidence>
<dbReference type="Pfam" id="PF13087">
    <property type="entry name" value="AAA_12"/>
    <property type="match status" value="1"/>
</dbReference>
<dbReference type="InterPro" id="IPR025202">
    <property type="entry name" value="PLD-like_dom"/>
</dbReference>
<organism evidence="8 9">
    <name type="scientific">Buttiauxella gaviniae</name>
    <dbReference type="NCBI Taxonomy" id="82990"/>
    <lineage>
        <taxon>Bacteria</taxon>
        <taxon>Pseudomonadati</taxon>
        <taxon>Pseudomonadota</taxon>
        <taxon>Gammaproteobacteria</taxon>
        <taxon>Enterobacterales</taxon>
        <taxon>Enterobacteriaceae</taxon>
        <taxon>Buttiauxella</taxon>
    </lineage>
</organism>
<evidence type="ECO:0000313" key="8">
    <source>
        <dbReference type="EMBL" id="MEW7313460.1"/>
    </source>
</evidence>
<accession>A0ABV3NVH2</accession>
<keyword evidence="2" id="KW-0547">Nucleotide-binding</keyword>
<protein>
    <submittedName>
        <fullName evidence="8">AAA domain-containing protein</fullName>
    </submittedName>
</protein>
<dbReference type="InterPro" id="IPR050534">
    <property type="entry name" value="Coronavir_polyprotein_1ab"/>
</dbReference>
<evidence type="ECO:0000256" key="3">
    <source>
        <dbReference type="ARBA" id="ARBA00022801"/>
    </source>
</evidence>
<dbReference type="PANTHER" id="PTHR43788:SF8">
    <property type="entry name" value="DNA-BINDING PROTEIN SMUBP-2"/>
    <property type="match status" value="1"/>
</dbReference>
<dbReference type="InterPro" id="IPR041677">
    <property type="entry name" value="DNA2/NAM7_AAA_11"/>
</dbReference>
<dbReference type="InterPro" id="IPR027417">
    <property type="entry name" value="P-loop_NTPase"/>
</dbReference>
<evidence type="ECO:0000256" key="1">
    <source>
        <dbReference type="ARBA" id="ARBA00007913"/>
    </source>
</evidence>
<dbReference type="SUPFAM" id="SSF52540">
    <property type="entry name" value="P-loop containing nucleoside triphosphate hydrolases"/>
    <property type="match status" value="1"/>
</dbReference>
<dbReference type="Pfam" id="PF13091">
    <property type="entry name" value="PLDc_2"/>
    <property type="match status" value="1"/>
</dbReference>
<dbReference type="InterPro" id="IPR047187">
    <property type="entry name" value="SF1_C_Upf1"/>
</dbReference>
<dbReference type="SUPFAM" id="SSF56024">
    <property type="entry name" value="Phospholipase D/nuclease"/>
    <property type="match status" value="1"/>
</dbReference>
<evidence type="ECO:0000259" key="7">
    <source>
        <dbReference type="PROSITE" id="PS50035"/>
    </source>
</evidence>
<keyword evidence="3" id="KW-0378">Hydrolase</keyword>
<dbReference type="Gene3D" id="3.40.50.300">
    <property type="entry name" value="P-loop containing nucleotide triphosphate hydrolases"/>
    <property type="match status" value="3"/>
</dbReference>
<dbReference type="Pfam" id="PF13086">
    <property type="entry name" value="AAA_11"/>
    <property type="match status" value="1"/>
</dbReference>
<dbReference type="CDD" id="cd09118">
    <property type="entry name" value="PLDc_yjhR_C_like"/>
    <property type="match status" value="1"/>
</dbReference>
<keyword evidence="5" id="KW-0067">ATP-binding</keyword>
<comment type="caution">
    <text evidence="8">The sequence shown here is derived from an EMBL/GenBank/DDBJ whole genome shotgun (WGS) entry which is preliminary data.</text>
</comment>
<evidence type="ECO:0000313" key="9">
    <source>
        <dbReference type="Proteomes" id="UP001555342"/>
    </source>
</evidence>
<dbReference type="PROSITE" id="PS50035">
    <property type="entry name" value="PLD"/>
    <property type="match status" value="1"/>
</dbReference>
<name>A0ABV3NVH2_9ENTR</name>
<dbReference type="InterPro" id="IPR041679">
    <property type="entry name" value="DNA2/NAM7-like_C"/>
</dbReference>
<comment type="similarity">
    <text evidence="1">Belongs to the DNA2/NAM7 helicase family.</text>
</comment>
<sequence length="1180" mass="132767">MDKNTRRFASYWRNSLADAESGKGAFERKDADKFTRWMDITTGRLDDKTVRAFFEGEDESVKTVEVLLRPKVWIRLIKHGKERTAGAPGIVTPLVTSALVNREGFLFPIAPATIPRDLLEPLPKGTFSIGEIVQYDKYKTTHNTSTFGDDDEQERRNETDEQRTERYEKYRHQWEKYLKQADELLENVAGRWSASHEQYEPAGYGYVIKANQPGGASIHILPLYDHLLMSKKEVPLLVRLASMEMPSVEPPLAANAKFSERLGHSGDEFPLAVAQRDALSHYLTLQSGDILAVNGPPGTGKTTLVLSIIATEWARAALDKTEPPVVIATSTNNQAVTNIIEAFGKDFSTGTGVMAGRWLPELKSYGVYFPSSGRKADAAKKYQTDDFFNRVESLEYVEDAQIFYLEKARAAFPLADCSSPERVVDLLHECLTRQSAQLKKIEPAWDSLNRIRQERNAISEDLDQYIQDNNTSLLGCANEIAFLTQGKKQWQQYRAGESMVYAFFSWIPAIRTKRQYQINNFLDETFGIRMIPFQGTAPEGIDAFIDGLIAQAQKEQDRYQQQIDLAQDVSQREREAARCWHDLTHSLGHASEEELSLTGADELADMQIRFPSFLLATHYWEGRWLMDMDAIDNIQKEKGLKGAKTIKARWQRRMKLTPCVVMTCYMLPHHMVIREHIGGAKKFDDSYLYNFADLLIVDEAGQVLPEVAAASFALAKKALVIGDTEQIAPIWNSVPAIDIGNMMEENILSGGTQEELMDAYALMCDSGKSAASGSVMKMAQFTSRYQYDPDLARGMYLYEHRRCFDNIIGYCNALCYHGKLQPKRGTEKETLLPAMGYLHIDGLGQQANSGSRYNAFEAETIAAWLAARKEEIEHHYDKPLHKVVGVVTPFSAQVNSIKMALCKQGINCSGDEDSLTVGTVHSLQGAERAIVIFSPVYSKHEDGGFIDSDSSMLNVAVSRAKDSFLVFGDMDLFEIQPGSSPRGLLAKYLFSSDSNALQFEFQERKDLSATQTQISTLHGVEQHDTFLNQTFGSIGKNITIVSPWLTWQKLEQTGFLKSMIQARSRGIDITVVTDRNYNTEHVDYEKRKEKQQGLNAALEKLNEMGIATKLVNRVHSKIVIGDDGLLCVGSFNWFSATRDEKYQRYDTSMVYRGQSLKGEIKTIYASLEQRQCSSVALVGR</sequence>
<dbReference type="PIRSF" id="PIRSF026306">
    <property type="entry name" value="UCP026306"/>
    <property type="match status" value="1"/>
</dbReference>
<evidence type="ECO:0000256" key="4">
    <source>
        <dbReference type="ARBA" id="ARBA00022806"/>
    </source>
</evidence>
<feature type="domain" description="PLD phosphodiesterase" evidence="7">
    <location>
        <begin position="1110"/>
        <end position="1137"/>
    </location>
</feature>
<proteinExistence type="inferred from homology"/>
<dbReference type="CDD" id="cd18808">
    <property type="entry name" value="SF1_C_Upf1"/>
    <property type="match status" value="1"/>
</dbReference>
<dbReference type="PANTHER" id="PTHR43788">
    <property type="entry name" value="DNA2/NAM7 HELICASE FAMILY MEMBER"/>
    <property type="match status" value="1"/>
</dbReference>
<dbReference type="Gene3D" id="3.30.870.10">
    <property type="entry name" value="Endonuclease Chain A"/>
    <property type="match status" value="1"/>
</dbReference>
<gene>
    <name evidence="8" type="ORF">AB1E22_12280</name>
</gene>
<reference evidence="8 9" key="1">
    <citation type="submission" date="2024-07" db="EMBL/GenBank/DDBJ databases">
        <authorList>
            <person name="Wang L."/>
        </authorList>
    </citation>
    <scope>NUCLEOTIDE SEQUENCE [LARGE SCALE GENOMIC DNA]</scope>
    <source>
        <strain evidence="8 9">WL359</strain>
    </source>
</reference>
<keyword evidence="4" id="KW-0347">Helicase</keyword>
<evidence type="ECO:0000256" key="6">
    <source>
        <dbReference type="SAM" id="MobiDB-lite"/>
    </source>
</evidence>
<dbReference type="RefSeq" id="WP_367595570.1">
    <property type="nucleotide sequence ID" value="NZ_JBFMVT010000002.1"/>
</dbReference>
<keyword evidence="9" id="KW-1185">Reference proteome</keyword>